<dbReference type="PANTHER" id="PTHR39156">
    <property type="entry name" value="RIBONUCLEASE M5"/>
    <property type="match status" value="1"/>
</dbReference>
<evidence type="ECO:0000256" key="10">
    <source>
        <dbReference type="ARBA" id="ARBA00022884"/>
    </source>
</evidence>
<protein>
    <recommendedName>
        <fullName evidence="11 12">Ribonuclease M5</fullName>
        <ecNumber evidence="11 12">3.1.26.8</ecNumber>
    </recommendedName>
    <alternativeName>
        <fullName evidence="11">RNase M5</fullName>
    </alternativeName>
    <alternativeName>
        <fullName evidence="11">Ribosomal RNA terminal maturase M5</fullName>
    </alternativeName>
</protein>
<comment type="subcellular location">
    <subcellularLocation>
        <location evidence="11">Cytoplasm</location>
    </subcellularLocation>
</comment>
<keyword evidence="2 11" id="KW-0690">Ribosome biogenesis</keyword>
<dbReference type="GO" id="GO:0043822">
    <property type="term" value="F:ribonuclease M5 activity"/>
    <property type="evidence" value="ECO:0007669"/>
    <property type="project" value="UniProtKB-UniRule"/>
</dbReference>
<dbReference type="EMBL" id="AP006627">
    <property type="protein sequence ID" value="BAD62612.1"/>
    <property type="molecule type" value="Genomic_DNA"/>
</dbReference>
<dbReference type="FunFam" id="3.40.1360.10:FF:000006">
    <property type="entry name" value="Ribonuclease M5"/>
    <property type="match status" value="1"/>
</dbReference>
<evidence type="ECO:0000256" key="5">
    <source>
        <dbReference type="ARBA" id="ARBA00022723"/>
    </source>
</evidence>
<dbReference type="GO" id="GO:0019843">
    <property type="term" value="F:rRNA binding"/>
    <property type="evidence" value="ECO:0007669"/>
    <property type="project" value="UniProtKB-KW"/>
</dbReference>
<dbReference type="GO" id="GO:0005737">
    <property type="term" value="C:cytoplasm"/>
    <property type="evidence" value="ECO:0007669"/>
    <property type="project" value="UniProtKB-SubCell"/>
</dbReference>
<dbReference type="PROSITE" id="PS50880">
    <property type="entry name" value="TOPRIM"/>
    <property type="match status" value="1"/>
</dbReference>
<evidence type="ECO:0000256" key="9">
    <source>
        <dbReference type="ARBA" id="ARBA00022842"/>
    </source>
</evidence>
<reference evidence="14 15" key="5">
    <citation type="journal article" date="2007" name="Extremophiles">
        <title>Intragenomic diversity of the V1 regions of 16S rRNA genes in high-alkaline protease-producing Bacillus clausii spp.</title>
        <authorList>
            <person name="Kageyama Y."/>
            <person name="Takaki Y."/>
            <person name="Shimamura S."/>
            <person name="Nishi S."/>
            <person name="Nogi Y."/>
            <person name="Uchimura K."/>
            <person name="Kobayashi T."/>
            <person name="Hitomi J."/>
            <person name="Ozaki K."/>
            <person name="Kawai S."/>
            <person name="Ito S."/>
            <person name="Horikoshi K."/>
        </authorList>
    </citation>
    <scope>NUCLEOTIDE SEQUENCE [LARGE SCALE GENOMIC DNA]</scope>
    <source>
        <strain evidence="14 15">KSM-K16</strain>
    </source>
</reference>
<keyword evidence="4 11" id="KW-0540">Nuclease</keyword>
<evidence type="ECO:0000313" key="15">
    <source>
        <dbReference type="Proteomes" id="UP000001168"/>
    </source>
</evidence>
<dbReference type="CDD" id="cd01027">
    <property type="entry name" value="TOPRIM_RNase_M5_like"/>
    <property type="match status" value="1"/>
</dbReference>
<evidence type="ECO:0000313" key="14">
    <source>
        <dbReference type="EMBL" id="BAD62612.1"/>
    </source>
</evidence>
<reference evidence="14 15" key="1">
    <citation type="journal article" date="1994" name="J. Ferment. Bioeng.">
        <title>Molecular cloning and nucleotide sequence of the gene for an alkaline protease from the alkalophilic Bacillus sp. KSM-K16.</title>
        <authorList>
            <person name="Hakamada Y."/>
            <person name="Kobayashi T."/>
            <person name="Hitomi J."/>
            <person name="Kawai S."/>
            <person name="Ito S."/>
        </authorList>
    </citation>
    <scope>NUCLEOTIDE SEQUENCE [LARGE SCALE GENOMIC DNA]</scope>
    <source>
        <strain evidence="14 15">KSM-K16</strain>
    </source>
</reference>
<gene>
    <name evidence="11 14" type="primary">rnmV</name>
    <name evidence="14" type="ordered locus">ABC0069</name>
</gene>
<evidence type="ECO:0000256" key="7">
    <source>
        <dbReference type="ARBA" id="ARBA00022759"/>
    </source>
</evidence>
<sequence length="227" mass="25382">MINKEKSKLLAKHLLFFCVKTGYNNVMVFLENGVNDIFVINEMIVVEGRKDTVSIKRAVEADTIETNGSAVGESVLKQIELAAKRRGVIVFTDPDYAGNRIRQIVSKRVPGCKHAFIKKADANPKQRGKSVGVEHASPDAIREALLAVRTEQLEPFAAQMTVADLMEAGLLSGKGARSRRERLGEHLSIGYANGKQLLKRLHIFRITPEEFNEAVRWINKQEESELE</sequence>
<evidence type="ECO:0000256" key="1">
    <source>
        <dbReference type="ARBA" id="ARBA00022490"/>
    </source>
</evidence>
<organism evidence="14 15">
    <name type="scientific">Shouchella clausii (strain KSM-K16)</name>
    <name type="common">Alkalihalobacillus clausii</name>
    <dbReference type="NCBI Taxonomy" id="66692"/>
    <lineage>
        <taxon>Bacteria</taxon>
        <taxon>Bacillati</taxon>
        <taxon>Bacillota</taxon>
        <taxon>Bacilli</taxon>
        <taxon>Bacillales</taxon>
        <taxon>Bacillaceae</taxon>
        <taxon>Shouchella</taxon>
    </lineage>
</organism>
<dbReference type="SMART" id="SM00493">
    <property type="entry name" value="TOPRIM"/>
    <property type="match status" value="1"/>
</dbReference>
<evidence type="ECO:0000259" key="13">
    <source>
        <dbReference type="PROSITE" id="PS50880"/>
    </source>
</evidence>
<dbReference type="Proteomes" id="UP000001168">
    <property type="component" value="Chromosome"/>
</dbReference>
<keyword evidence="15" id="KW-1185">Reference proteome</keyword>
<dbReference type="HOGENOM" id="CLU_109405_0_0_9"/>
<keyword evidence="5" id="KW-0479">Metal-binding</keyword>
<keyword evidence="10 11" id="KW-0694">RNA-binding</keyword>
<dbReference type="NCBIfam" id="TIGR00334">
    <property type="entry name" value="5S_RNA_mat_M5"/>
    <property type="match status" value="1"/>
</dbReference>
<dbReference type="PANTHER" id="PTHR39156:SF1">
    <property type="entry name" value="RIBONUCLEASE M5"/>
    <property type="match status" value="1"/>
</dbReference>
<keyword evidence="1 11" id="KW-0963">Cytoplasm</keyword>
<dbReference type="InterPro" id="IPR025156">
    <property type="entry name" value="RNase_M5_C"/>
</dbReference>
<keyword evidence="8 11" id="KW-0378">Hydrolase</keyword>
<comment type="function">
    <text evidence="11">Required for correct processing of both the 5' and 3' ends of 5S rRNA precursor. Cleaves both sides of a double-stranded region yielding mature 5S rRNA in one step.</text>
</comment>
<evidence type="ECO:0000256" key="4">
    <source>
        <dbReference type="ARBA" id="ARBA00022722"/>
    </source>
</evidence>
<dbReference type="STRING" id="66692.ABC0069"/>
<evidence type="ECO:0000256" key="11">
    <source>
        <dbReference type="HAMAP-Rule" id="MF_01469"/>
    </source>
</evidence>
<keyword evidence="7 11" id="KW-0255">Endonuclease</keyword>
<evidence type="ECO:0000256" key="8">
    <source>
        <dbReference type="ARBA" id="ARBA00022801"/>
    </source>
</evidence>
<dbReference type="KEGG" id="bcl:ABC0069"/>
<reference evidence="15" key="4">
    <citation type="submission" date="2003-10" db="EMBL/GenBank/DDBJ databases">
        <title>The complete genome sequence of the alkaliphilic Bacillus clausii KSM-K16.</title>
        <authorList>
            <person name="Takaki Y."/>
            <person name="Kageyama Y."/>
            <person name="Shimamura S."/>
            <person name="Suzuki H."/>
            <person name="Nishi S."/>
            <person name="Hatada Y."/>
            <person name="Kawai S."/>
            <person name="Ito S."/>
            <person name="Horikoshi K."/>
        </authorList>
    </citation>
    <scope>NUCLEOTIDE SEQUENCE [LARGE SCALE GENOMIC DNA]</scope>
    <source>
        <strain evidence="15">KSM-K16</strain>
    </source>
</reference>
<evidence type="ECO:0000256" key="6">
    <source>
        <dbReference type="ARBA" id="ARBA00022730"/>
    </source>
</evidence>
<dbReference type="SUPFAM" id="SSF110455">
    <property type="entry name" value="Toprim domain"/>
    <property type="match status" value="1"/>
</dbReference>
<name>Q5WLW3_SHOC1</name>
<proteinExistence type="inferred from homology"/>
<dbReference type="EC" id="3.1.26.8" evidence="11 12"/>
<comment type="similarity">
    <text evidence="11">Belongs to the ribonuclease M5 family.</text>
</comment>
<dbReference type="eggNOG" id="COG1658">
    <property type="taxonomic scope" value="Bacteria"/>
</dbReference>
<keyword evidence="9" id="KW-0460">Magnesium</keyword>
<evidence type="ECO:0000256" key="2">
    <source>
        <dbReference type="ARBA" id="ARBA00022517"/>
    </source>
</evidence>
<reference evidence="14 15" key="2">
    <citation type="journal article" date="1995" name="Appl. Microbiol. Biotechnol.">
        <title>Purification and properties of an alkaline protease from alkalophilic Bacillus sp. KSM-K16.</title>
        <authorList>
            <person name="Kobayashi T."/>
            <person name="Hakamada Y."/>
            <person name="Adachi S."/>
            <person name="Hitomi J."/>
            <person name="Yoshimatsu T."/>
            <person name="Koike K."/>
            <person name="Kawai S."/>
            <person name="Ito S."/>
        </authorList>
    </citation>
    <scope>NUCLEOTIDE SEQUENCE [LARGE SCALE GENOMIC DNA]</scope>
    <source>
        <strain evidence="14 15">KSM-K16</strain>
    </source>
</reference>
<keyword evidence="3 11" id="KW-0698">rRNA processing</keyword>
<evidence type="ECO:0000256" key="12">
    <source>
        <dbReference type="NCBIfam" id="TIGR00334"/>
    </source>
</evidence>
<dbReference type="InterPro" id="IPR004466">
    <property type="entry name" value="RNase_M5"/>
</dbReference>
<feature type="domain" description="Toprim" evidence="13">
    <location>
        <begin position="41"/>
        <end position="124"/>
    </location>
</feature>
<comment type="catalytic activity">
    <reaction evidence="11">
        <text>Endonucleolytic cleavage of RNA, removing 21 and 42 nucleotides, respectively, from the 5'- and 3'-termini of a 5S-rRNA precursor.</text>
        <dbReference type="EC" id="3.1.26.8"/>
    </reaction>
</comment>
<dbReference type="HAMAP" id="MF_01469">
    <property type="entry name" value="RNase_M5"/>
    <property type="match status" value="1"/>
</dbReference>
<dbReference type="GO" id="GO:0006364">
    <property type="term" value="P:rRNA processing"/>
    <property type="evidence" value="ECO:0007669"/>
    <property type="project" value="UniProtKB-UniRule"/>
</dbReference>
<evidence type="ECO:0000256" key="3">
    <source>
        <dbReference type="ARBA" id="ARBA00022552"/>
    </source>
</evidence>
<dbReference type="InterPro" id="IPR034141">
    <property type="entry name" value="TOPRIM_RNase_M5-like"/>
</dbReference>
<dbReference type="AlphaFoldDB" id="Q5WLW3"/>
<dbReference type="InterPro" id="IPR006171">
    <property type="entry name" value="TOPRIM_dom"/>
</dbReference>
<reference evidence="14 15" key="3">
    <citation type="journal article" date="1997" name="Protein Eng.">
        <title>High-resolution crystal structure of M-protease: phylogeny aided analysis of the high-alkaline adaptation mechanism.</title>
        <authorList>
            <person name="Shirai T."/>
            <person name="Suzuki A."/>
            <person name="Yamane T."/>
            <person name="Ashida T."/>
            <person name="Kobayashi T."/>
            <person name="Ito S."/>
        </authorList>
    </citation>
    <scope>NUCLEOTIDE SEQUENCE [LARGE SCALE GENOMIC DNA]</scope>
    <source>
        <strain evidence="14 15">KSM-K16</strain>
    </source>
</reference>
<accession>Q5WLW3</accession>
<keyword evidence="6 11" id="KW-0699">rRNA-binding</keyword>
<dbReference type="Pfam" id="PF13331">
    <property type="entry name" value="DUF4093"/>
    <property type="match status" value="1"/>
</dbReference>
<dbReference type="GO" id="GO:0046872">
    <property type="term" value="F:metal ion binding"/>
    <property type="evidence" value="ECO:0007669"/>
    <property type="project" value="UniProtKB-KW"/>
</dbReference>
<dbReference type="Pfam" id="PF01751">
    <property type="entry name" value="Toprim"/>
    <property type="match status" value="1"/>
</dbReference>
<dbReference type="Gene3D" id="3.40.1360.10">
    <property type="match status" value="1"/>
</dbReference>